<dbReference type="RefSeq" id="WP_029090863.1">
    <property type="nucleotide sequence ID" value="NZ_CBCPKC010000006.1"/>
</dbReference>
<dbReference type="GeneID" id="66537175"/>
<evidence type="ECO:0000256" key="1">
    <source>
        <dbReference type="ARBA" id="ARBA00006464"/>
    </source>
</evidence>
<name>A0A1D2LBS2_BROTH</name>
<protein>
    <submittedName>
        <fullName evidence="5">Putative glycosyltransferase</fullName>
    </submittedName>
    <submittedName>
        <fullName evidence="4">Sugar transferase</fullName>
    </submittedName>
</protein>
<keyword evidence="2" id="KW-0812">Transmembrane</keyword>
<dbReference type="InterPro" id="IPR003362">
    <property type="entry name" value="Bact_transf"/>
</dbReference>
<organism evidence="4 6">
    <name type="scientific">Brochothrix thermosphacta</name>
    <name type="common">Microbacterium thermosphactum</name>
    <dbReference type="NCBI Taxonomy" id="2756"/>
    <lineage>
        <taxon>Bacteria</taxon>
        <taxon>Bacillati</taxon>
        <taxon>Bacillota</taxon>
        <taxon>Bacilli</taxon>
        <taxon>Bacillales</taxon>
        <taxon>Listeriaceae</taxon>
        <taxon>Brochothrix</taxon>
    </lineage>
</organism>
<keyword evidence="4" id="KW-0808">Transferase</keyword>
<evidence type="ECO:0000259" key="3">
    <source>
        <dbReference type="Pfam" id="PF02397"/>
    </source>
</evidence>
<feature type="transmembrane region" description="Helical" evidence="2">
    <location>
        <begin position="35"/>
        <end position="58"/>
    </location>
</feature>
<dbReference type="Proteomes" id="UP000243591">
    <property type="component" value="Chromosome"/>
</dbReference>
<dbReference type="EMBL" id="CP023483">
    <property type="protein sequence ID" value="ATF26154.1"/>
    <property type="molecule type" value="Genomic_DNA"/>
</dbReference>
<reference evidence="7" key="3">
    <citation type="submission" date="2018-04" db="EMBL/GenBank/DDBJ databases">
        <authorList>
            <person name="Illikoud N."/>
        </authorList>
    </citation>
    <scope>NUCLEOTIDE SEQUENCE [LARGE SCALE GENOMIC DNA]</scope>
</reference>
<dbReference type="PANTHER" id="PTHR30576:SF0">
    <property type="entry name" value="UNDECAPRENYL-PHOSPHATE N-ACETYLGALACTOSAMINYL 1-PHOSPHATE TRANSFERASE-RELATED"/>
    <property type="match status" value="1"/>
</dbReference>
<gene>
    <name evidence="5" type="ORF">BTBSAS_70047</name>
    <name evidence="4" type="ORF">CNY62_06985</name>
</gene>
<evidence type="ECO:0000313" key="5">
    <source>
        <dbReference type="EMBL" id="SPP30196.1"/>
    </source>
</evidence>
<dbReference type="Pfam" id="PF02397">
    <property type="entry name" value="Bac_transf"/>
    <property type="match status" value="1"/>
</dbReference>
<evidence type="ECO:0000313" key="4">
    <source>
        <dbReference type="EMBL" id="ATF26154.1"/>
    </source>
</evidence>
<dbReference type="EMBL" id="OUNC01000067">
    <property type="protein sequence ID" value="SPP30196.1"/>
    <property type="molecule type" value="Genomic_DNA"/>
</dbReference>
<dbReference type="Proteomes" id="UP000270190">
    <property type="component" value="Unassembled WGS sequence"/>
</dbReference>
<dbReference type="AlphaFoldDB" id="A0A1D2LBS2"/>
<dbReference type="STRING" id="2756.BFR44_09935"/>
<keyword evidence="6" id="KW-1185">Reference proteome</keyword>
<reference evidence="5" key="2">
    <citation type="submission" date="2018-04" db="EMBL/GenBank/DDBJ databases">
        <authorList>
            <person name="Go L.Y."/>
            <person name="Mitchell J.A."/>
        </authorList>
    </citation>
    <scope>NUCLEOTIDE SEQUENCE</scope>
    <source>
        <strain evidence="5">BSAS1 3</strain>
    </source>
</reference>
<dbReference type="GO" id="GO:0016780">
    <property type="term" value="F:phosphotransferase activity, for other substituted phosphate groups"/>
    <property type="evidence" value="ECO:0007669"/>
    <property type="project" value="TreeGrafter"/>
</dbReference>
<keyword evidence="2" id="KW-0472">Membrane</keyword>
<dbReference type="KEGG" id="bths:CNY62_06985"/>
<comment type="similarity">
    <text evidence="1">Belongs to the bacterial sugar transferase family.</text>
</comment>
<proteinExistence type="inferred from homology"/>
<reference evidence="4 6" key="1">
    <citation type="submission" date="2017-09" db="EMBL/GenBank/DDBJ databases">
        <title>Complete Genome Sequences of Two Strains of the Meat Spoilage Bacterium Brochothrix thermosphacta Isolated from Ground Chicken.</title>
        <authorList>
            <person name="Paoli G.C."/>
            <person name="Wijey C."/>
            <person name="Chen C.-Y."/>
            <person name="Nguyen L."/>
            <person name="Yan X."/>
            <person name="Irwin P.L."/>
        </authorList>
    </citation>
    <scope>NUCLEOTIDE SEQUENCE [LARGE SCALE GENOMIC DNA]</scope>
    <source>
        <strain evidence="4 6">BI</strain>
    </source>
</reference>
<accession>A0A1D2LBS2</accession>
<keyword evidence="2" id="KW-1133">Transmembrane helix</keyword>
<dbReference type="OrthoDB" id="9808602at2"/>
<dbReference type="PANTHER" id="PTHR30576">
    <property type="entry name" value="COLANIC BIOSYNTHESIS UDP-GLUCOSE LIPID CARRIER TRANSFERASE"/>
    <property type="match status" value="1"/>
</dbReference>
<sequence length="215" mass="24812">MFQIANRSIYNYTKKIQHLESVHTPYIKIKRFSDVSISLLLFILTAPIILIAGIAIRIESKGSMFYRQERVGFMGRPIIIIKLRSMYTDAEKNGAQWAKEEDSRVTKIGAFIRKTRIDELPQLLNVIRGDMSLIGPRPERPIFTRQFCAEDFGFERRLVVKPGLSGWAQVNGGYDITPKEKLQLDVEYIRNYGLKMDMQIFFKTIKVVFNGDGAR</sequence>
<evidence type="ECO:0000313" key="7">
    <source>
        <dbReference type="Proteomes" id="UP000270190"/>
    </source>
</evidence>
<evidence type="ECO:0000313" key="6">
    <source>
        <dbReference type="Proteomes" id="UP000243591"/>
    </source>
</evidence>
<feature type="domain" description="Bacterial sugar transferase" evidence="3">
    <location>
        <begin position="30"/>
        <end position="209"/>
    </location>
</feature>
<evidence type="ECO:0000256" key="2">
    <source>
        <dbReference type="SAM" id="Phobius"/>
    </source>
</evidence>